<protein>
    <recommendedName>
        <fullName evidence="1">DUF7869 domain-containing protein</fullName>
    </recommendedName>
</protein>
<proteinExistence type="predicted"/>
<dbReference type="Pfam" id="PF25273">
    <property type="entry name" value="DUF7869"/>
    <property type="match status" value="1"/>
</dbReference>
<accession>A0ABP0SF94</accession>
<evidence type="ECO:0000313" key="3">
    <source>
        <dbReference type="Proteomes" id="UP001642484"/>
    </source>
</evidence>
<dbReference type="EMBL" id="CAXAMN010027472">
    <property type="protein sequence ID" value="CAK9110925.1"/>
    <property type="molecule type" value="Genomic_DNA"/>
</dbReference>
<sequence length="354" mass="41176">MKALLPPAAALASAKPVKRKGPRRFKKGLKVNHDHQKEERFLPPGRMKDYHQMMLVQYPEEYAKKPSFATFYRAWVTEYPFMRFRTKRQHLECSTCQRHRILLRSFAQNLFARREQSAHFDAHLRAQYRDRASYWAIRSSGRLHTPNLVCIIDGMDQAKFGYPRSPVMGGKQWANFSRPRAHICAVKIHGYGVFFSISRGDAAKDSNHTCELLARVITLVQQRFNLDLARTHLHIQSDNCVRETKNNTVARFLSSQTARGVFASCVLACLRTGHSHEDIDQCFGRLASWMHKRPFALRPQDFVPLINDFLQESSFPFEPYRLAFELNRVRDWTLGLNLVTFFLVYRQMVCSTSC</sequence>
<comment type="caution">
    <text evidence="2">The sequence shown here is derived from an EMBL/GenBank/DDBJ whole genome shotgun (WGS) entry which is preliminary data.</text>
</comment>
<feature type="domain" description="DUF7869" evidence="1">
    <location>
        <begin position="180"/>
        <end position="294"/>
    </location>
</feature>
<organism evidence="2 3">
    <name type="scientific">Durusdinium trenchii</name>
    <dbReference type="NCBI Taxonomy" id="1381693"/>
    <lineage>
        <taxon>Eukaryota</taxon>
        <taxon>Sar</taxon>
        <taxon>Alveolata</taxon>
        <taxon>Dinophyceae</taxon>
        <taxon>Suessiales</taxon>
        <taxon>Symbiodiniaceae</taxon>
        <taxon>Durusdinium</taxon>
    </lineage>
</organism>
<keyword evidence="3" id="KW-1185">Reference proteome</keyword>
<evidence type="ECO:0000313" key="2">
    <source>
        <dbReference type="EMBL" id="CAK9110925.1"/>
    </source>
</evidence>
<dbReference type="InterPro" id="IPR057191">
    <property type="entry name" value="DUF7869"/>
</dbReference>
<reference evidence="2 3" key="1">
    <citation type="submission" date="2024-02" db="EMBL/GenBank/DDBJ databases">
        <authorList>
            <person name="Chen Y."/>
            <person name="Shah S."/>
            <person name="Dougan E. K."/>
            <person name="Thang M."/>
            <person name="Chan C."/>
        </authorList>
    </citation>
    <scope>NUCLEOTIDE SEQUENCE [LARGE SCALE GENOMIC DNA]</scope>
</reference>
<dbReference type="PANTHER" id="PTHR33153:SF3">
    <property type="entry name" value="TRAFFICKING PROTEIN PARTICLE COMPLEX SUBUNIT 11 DOMAIN-CONTAINING PROTEIN"/>
    <property type="match status" value="1"/>
</dbReference>
<gene>
    <name evidence="2" type="ORF">CCMP2556_LOCUS51523</name>
</gene>
<dbReference type="PANTHER" id="PTHR33153">
    <property type="entry name" value="MYND-TYPE DOMAIN-CONTAINING PROTEIN"/>
    <property type="match status" value="1"/>
</dbReference>
<name>A0ABP0SF94_9DINO</name>
<dbReference type="Proteomes" id="UP001642484">
    <property type="component" value="Unassembled WGS sequence"/>
</dbReference>
<evidence type="ECO:0000259" key="1">
    <source>
        <dbReference type="Pfam" id="PF25273"/>
    </source>
</evidence>